<evidence type="ECO:0000313" key="2">
    <source>
        <dbReference type="EMBL" id="VAV84800.1"/>
    </source>
</evidence>
<dbReference type="AlphaFoldDB" id="A0A3B0QTT8"/>
<proteinExistence type="predicted"/>
<organism evidence="2">
    <name type="scientific">hydrothermal vent metagenome</name>
    <dbReference type="NCBI Taxonomy" id="652676"/>
    <lineage>
        <taxon>unclassified sequences</taxon>
        <taxon>metagenomes</taxon>
        <taxon>ecological metagenomes</taxon>
    </lineage>
</organism>
<feature type="compositionally biased region" description="Basic and acidic residues" evidence="1">
    <location>
        <begin position="125"/>
        <end position="134"/>
    </location>
</feature>
<feature type="region of interest" description="Disordered" evidence="1">
    <location>
        <begin position="125"/>
        <end position="160"/>
    </location>
</feature>
<gene>
    <name evidence="2" type="ORF">MNBD_DELTA01-1885</name>
</gene>
<feature type="region of interest" description="Disordered" evidence="1">
    <location>
        <begin position="334"/>
        <end position="367"/>
    </location>
</feature>
<dbReference type="EMBL" id="UOEA01000073">
    <property type="protein sequence ID" value="VAV84800.1"/>
    <property type="molecule type" value="Genomic_DNA"/>
</dbReference>
<sequence>MMSFNVKVIKVGRSAVRAISSLSVLTAVCLVLSFVFSTSVLAESVENPCAVINNPCAKNPCSGSTPSEDPAVTTPDHIYYEDFSPKIEYITPDKLKIYIIPDYSTGEGAGGSAPDWTGVVNELGTTRERGKDGDGTGVGIGTEDDDGDDPRDTPPPVIYGEEISDRYGVLLMRDDDKWIPRYGNATTVRARIYIPHPNRINVWVPSKTAKKIITVKFTERSNEPGKALNRNIRLGGPPEDTPDVFLRQDDDIECYDDPEGKGHYGACDTKARVNSHSFVVKSEDFGSYSKMDASCDKCVPLTVLHMGKKLDYWPLAIEEDDPKVRLVRVPKDVNDNQIADGYPPDQGEYMGPDYDDDKKPKGDGTDGDGLGAYEEYRGFYVVNDKKGPHIRTDWHVKDLFIYNPSGLPGVYKFGEVAKKVDVHEVASYGHKKRVINFNYNHGHVVDQHGLILKVDPTTGNGLLGEVTDFGPPRNVELVKIYKGNHVWSKHYTGHLEGTVIHELGHAVGMRHHGDTRTWKETWHPPGGASEIIGGLLKIITWPTQTHSVHNRRVLCGKRLTASISFGHKHNQSSGVETCYMRYKYHGDVFKQEDGTMDCLGRAPDYTEFCDTSEGKAFNAGNRAAGGATKGSCAKQLIINDSE</sequence>
<accession>A0A3B0QTT8</accession>
<reference evidence="2" key="1">
    <citation type="submission" date="2018-06" db="EMBL/GenBank/DDBJ databases">
        <authorList>
            <person name="Zhirakovskaya E."/>
        </authorList>
    </citation>
    <scope>NUCLEOTIDE SEQUENCE</scope>
</reference>
<dbReference type="SUPFAM" id="SSF55486">
    <property type="entry name" value="Metalloproteases ('zincins'), catalytic domain"/>
    <property type="match status" value="1"/>
</dbReference>
<evidence type="ECO:0000256" key="1">
    <source>
        <dbReference type="SAM" id="MobiDB-lite"/>
    </source>
</evidence>
<name>A0A3B0QTT8_9ZZZZ</name>
<protein>
    <submittedName>
        <fullName evidence="2">Uncharacterized protein</fullName>
    </submittedName>
</protein>